<dbReference type="Gene3D" id="2.40.10.180">
    <property type="entry name" value="Phage tail proteins"/>
    <property type="match status" value="1"/>
</dbReference>
<accession>A0ABV4JQH7</accession>
<dbReference type="EMBL" id="JBFSOO010000003">
    <property type="protein sequence ID" value="MEZ6853009.1"/>
    <property type="molecule type" value="Genomic_DNA"/>
</dbReference>
<organism evidence="1 2">
    <name type="scientific">Halodesulfovibrio aestuarii</name>
    <dbReference type="NCBI Taxonomy" id="126333"/>
    <lineage>
        <taxon>Bacteria</taxon>
        <taxon>Pseudomonadati</taxon>
        <taxon>Thermodesulfobacteriota</taxon>
        <taxon>Desulfovibrionia</taxon>
        <taxon>Desulfovibrionales</taxon>
        <taxon>Desulfovibrionaceae</taxon>
        <taxon>Halodesulfovibrio</taxon>
    </lineage>
</organism>
<gene>
    <name evidence="1" type="ORF">AB2Z07_05575</name>
</gene>
<protein>
    <submittedName>
        <fullName evidence="1">Uncharacterized protein</fullName>
    </submittedName>
</protein>
<dbReference type="RefSeq" id="WP_371150180.1">
    <property type="nucleotide sequence ID" value="NZ_JBFSOO010000003.1"/>
</dbReference>
<name>A0ABV4JQH7_9BACT</name>
<proteinExistence type="predicted"/>
<evidence type="ECO:0000313" key="2">
    <source>
        <dbReference type="Proteomes" id="UP001568358"/>
    </source>
</evidence>
<reference evidence="1 2" key="1">
    <citation type="submission" date="2024-07" db="EMBL/GenBank/DDBJ databases">
        <title>Active virus-host system and metabolic interactions in a Lokiarchaeon culture.</title>
        <authorList>
            <person name="Ponce Toledo R.I."/>
            <person name="Rodrigues Oliveira T."/>
            <person name="Schleper C."/>
        </authorList>
    </citation>
    <scope>NUCLEOTIDE SEQUENCE [LARGE SCALE GENOMIC DNA]</scope>
    <source>
        <strain evidence="1 2">B35</strain>
    </source>
</reference>
<keyword evidence="2" id="KW-1185">Reference proteome</keyword>
<dbReference type="Pfam" id="PF05354">
    <property type="entry name" value="Phage_attach"/>
    <property type="match status" value="1"/>
</dbReference>
<comment type="caution">
    <text evidence="1">The sequence shown here is derived from an EMBL/GenBank/DDBJ whole genome shotgun (WGS) entry which is preliminary data.</text>
</comment>
<evidence type="ECO:0000313" key="1">
    <source>
        <dbReference type="EMBL" id="MEZ6853009.1"/>
    </source>
</evidence>
<dbReference type="InterPro" id="IPR008018">
    <property type="entry name" value="Phage_tail_attach_FII"/>
</dbReference>
<dbReference type="Proteomes" id="UP001568358">
    <property type="component" value="Unassembled WGS sequence"/>
</dbReference>
<sequence>MQEDFSDFLDTSEFAVEVSRADGTTFAAIFDNEGEVVKIGGAELETTIPTLECCEDDVSQMVWNESVVSVPQAGDFVVSRIKPDGTGWAVVELGYAG</sequence>
<dbReference type="InterPro" id="IPR053734">
    <property type="entry name" value="Phage_Head-Tail_Connect_sf"/>
</dbReference>